<protein>
    <submittedName>
        <fullName evidence="1">Uncharacterized protein</fullName>
    </submittedName>
</protein>
<dbReference type="Proteomes" id="UP001497444">
    <property type="component" value="Chromosome 7"/>
</dbReference>
<gene>
    <name evidence="1" type="ORF">CSSPJE1EN1_LOCUS21163</name>
</gene>
<keyword evidence="2" id="KW-1185">Reference proteome</keyword>
<dbReference type="EMBL" id="OZ020102">
    <property type="protein sequence ID" value="CAK9275685.1"/>
    <property type="molecule type" value="Genomic_DNA"/>
</dbReference>
<accession>A0ABP0XB24</accession>
<evidence type="ECO:0000313" key="2">
    <source>
        <dbReference type="Proteomes" id="UP001497444"/>
    </source>
</evidence>
<evidence type="ECO:0000313" key="1">
    <source>
        <dbReference type="EMBL" id="CAK9275685.1"/>
    </source>
</evidence>
<name>A0ABP0XB24_9BRYO</name>
<organism evidence="1 2">
    <name type="scientific">Sphagnum jensenii</name>
    <dbReference type="NCBI Taxonomy" id="128206"/>
    <lineage>
        <taxon>Eukaryota</taxon>
        <taxon>Viridiplantae</taxon>
        <taxon>Streptophyta</taxon>
        <taxon>Embryophyta</taxon>
        <taxon>Bryophyta</taxon>
        <taxon>Sphagnophytina</taxon>
        <taxon>Sphagnopsida</taxon>
        <taxon>Sphagnales</taxon>
        <taxon>Sphagnaceae</taxon>
        <taxon>Sphagnum</taxon>
    </lineage>
</organism>
<proteinExistence type="predicted"/>
<sequence>MNLAHGNLSARREERSHAQVRGKLCVLIVVRFSLCKCRKGPADVLEAKVGARGSRHNTQALRS</sequence>
<reference evidence="1" key="1">
    <citation type="submission" date="2024-02" db="EMBL/GenBank/DDBJ databases">
        <authorList>
            <consortium name="ELIXIR-Norway"/>
            <consortium name="Elixir Norway"/>
        </authorList>
    </citation>
    <scope>NUCLEOTIDE SEQUENCE</scope>
</reference>